<proteinExistence type="predicted"/>
<sequence length="138" mass="14648">MKHFKAAFASIAVAALFTGCSSDDSANYQSASAHHAGAADQGLPADASTAQTQEQQVTNIYTPTTHEGQPTVSSTEYTPPAPADTGSYSTVDYTVVEGDSLWKIARRHNTNVSRIKEANNLTSDNIRPGQVIKVPVPQ</sequence>
<dbReference type="PROSITE" id="PS51257">
    <property type="entry name" value="PROKAR_LIPOPROTEIN"/>
    <property type="match status" value="1"/>
</dbReference>
<dbReference type="InterPro" id="IPR036779">
    <property type="entry name" value="LysM_dom_sf"/>
</dbReference>
<feature type="region of interest" description="Disordered" evidence="1">
    <location>
        <begin position="27"/>
        <end position="87"/>
    </location>
</feature>
<dbReference type="SMART" id="SM00257">
    <property type="entry name" value="LysM"/>
    <property type="match status" value="1"/>
</dbReference>
<protein>
    <submittedName>
        <fullName evidence="3">LysM peptidoglycan-binding domain-containing protein</fullName>
    </submittedName>
</protein>
<feature type="domain" description="LysM" evidence="2">
    <location>
        <begin position="91"/>
        <end position="134"/>
    </location>
</feature>
<evidence type="ECO:0000313" key="3">
    <source>
        <dbReference type="EMBL" id="MDL5057887.1"/>
    </source>
</evidence>
<accession>A0ABT7M222</accession>
<evidence type="ECO:0000256" key="1">
    <source>
        <dbReference type="SAM" id="MobiDB-lite"/>
    </source>
</evidence>
<dbReference type="PANTHER" id="PTHR33734:SF22">
    <property type="entry name" value="MEMBRANE-BOUND LYTIC MUREIN TRANSGLYCOSYLASE D"/>
    <property type="match status" value="1"/>
</dbReference>
<dbReference type="PANTHER" id="PTHR33734">
    <property type="entry name" value="LYSM DOMAIN-CONTAINING GPI-ANCHORED PROTEIN 2"/>
    <property type="match status" value="1"/>
</dbReference>
<reference evidence="3 4" key="1">
    <citation type="submission" date="2023-06" db="EMBL/GenBank/DDBJ databases">
        <title>Whole genome sequence of Oscillatoria calcuttensis NRMC-F 0142.</title>
        <authorList>
            <person name="Shakena Fathima T."/>
            <person name="Muralitharan G."/>
            <person name="Thajuddin N."/>
        </authorList>
    </citation>
    <scope>NUCLEOTIDE SEQUENCE [LARGE SCALE GENOMIC DNA]</scope>
    <source>
        <strain evidence="3 4">NRMC-F 0142</strain>
    </source>
</reference>
<comment type="caution">
    <text evidence="3">The sequence shown here is derived from an EMBL/GenBank/DDBJ whole genome shotgun (WGS) entry which is preliminary data.</text>
</comment>
<feature type="compositionally biased region" description="Polar residues" evidence="1">
    <location>
        <begin position="48"/>
        <end position="77"/>
    </location>
</feature>
<dbReference type="SUPFAM" id="SSF54106">
    <property type="entry name" value="LysM domain"/>
    <property type="match status" value="1"/>
</dbReference>
<keyword evidence="4" id="KW-1185">Reference proteome</keyword>
<evidence type="ECO:0000259" key="2">
    <source>
        <dbReference type="PROSITE" id="PS51782"/>
    </source>
</evidence>
<name>A0ABT7M222_9CYAN</name>
<dbReference type="InterPro" id="IPR018392">
    <property type="entry name" value="LysM"/>
</dbReference>
<dbReference type="Proteomes" id="UP001230986">
    <property type="component" value="Unassembled WGS sequence"/>
</dbReference>
<evidence type="ECO:0000313" key="4">
    <source>
        <dbReference type="Proteomes" id="UP001230986"/>
    </source>
</evidence>
<dbReference type="EMBL" id="JASVEJ010000040">
    <property type="protein sequence ID" value="MDL5057887.1"/>
    <property type="molecule type" value="Genomic_DNA"/>
</dbReference>
<dbReference type="Gene3D" id="3.10.350.10">
    <property type="entry name" value="LysM domain"/>
    <property type="match status" value="1"/>
</dbReference>
<gene>
    <name evidence="3" type="ORF">QQ055_10550</name>
</gene>
<dbReference type="PROSITE" id="PS51782">
    <property type="entry name" value="LYSM"/>
    <property type="match status" value="1"/>
</dbReference>
<dbReference type="CDD" id="cd00118">
    <property type="entry name" value="LysM"/>
    <property type="match status" value="1"/>
</dbReference>
<organism evidence="3 4">
    <name type="scientific">Geitlerinema calcuttense NRMC-F 0142</name>
    <dbReference type="NCBI Taxonomy" id="2922238"/>
    <lineage>
        <taxon>Bacteria</taxon>
        <taxon>Bacillati</taxon>
        <taxon>Cyanobacteriota</taxon>
        <taxon>Cyanophyceae</taxon>
        <taxon>Geitlerinematales</taxon>
        <taxon>Geitlerinemataceae</taxon>
        <taxon>Geitlerinema</taxon>
    </lineage>
</organism>
<dbReference type="Pfam" id="PF01476">
    <property type="entry name" value="LysM"/>
    <property type="match status" value="1"/>
</dbReference>
<dbReference type="RefSeq" id="WP_284478262.1">
    <property type="nucleotide sequence ID" value="NZ_JASVEJ010000040.1"/>
</dbReference>